<sequence length="217" mass="25848">MLHNDYNKKLKIKISEIERRYRWNLALWEFEYKKMIKYRNWMATKNEKFTKKYNQKAIETEPIKTYPTTHQKNFPMNQKGISNVSTHNLKNVLKIRAKSCKENKKCVSNDSIPKYGTVPEMGPSVVSLLGTNSDKSKSNISITYYSRNMYTRNCTSAYHYSNFQSNVIHTPLNRNCTKSYNCNQKKFIYHYQKFPNDIIDRKKSLDEIINDYNIFKS</sequence>
<gene>
    <name evidence="1" type="ORF">A3Q56_01558</name>
</gene>
<dbReference type="AlphaFoldDB" id="A0A177BAM8"/>
<evidence type="ECO:0000313" key="1">
    <source>
        <dbReference type="EMBL" id="OAF70702.1"/>
    </source>
</evidence>
<name>A0A177BAM8_9BILA</name>
<dbReference type="EMBL" id="LWCA01000120">
    <property type="protein sequence ID" value="OAF70702.1"/>
    <property type="molecule type" value="Genomic_DNA"/>
</dbReference>
<organism evidence="1 2">
    <name type="scientific">Intoshia linei</name>
    <dbReference type="NCBI Taxonomy" id="1819745"/>
    <lineage>
        <taxon>Eukaryota</taxon>
        <taxon>Metazoa</taxon>
        <taxon>Spiralia</taxon>
        <taxon>Lophotrochozoa</taxon>
        <taxon>Mesozoa</taxon>
        <taxon>Orthonectida</taxon>
        <taxon>Rhopaluridae</taxon>
        <taxon>Intoshia</taxon>
    </lineage>
</organism>
<protein>
    <submittedName>
        <fullName evidence="1">Uncharacterized protein</fullName>
    </submittedName>
</protein>
<proteinExistence type="predicted"/>
<accession>A0A177BAM8</accession>
<comment type="caution">
    <text evidence="1">The sequence shown here is derived from an EMBL/GenBank/DDBJ whole genome shotgun (WGS) entry which is preliminary data.</text>
</comment>
<keyword evidence="2" id="KW-1185">Reference proteome</keyword>
<reference evidence="1 2" key="1">
    <citation type="submission" date="2016-04" db="EMBL/GenBank/DDBJ databases">
        <title>The genome of Intoshia linei affirms orthonectids as highly simplified spiralians.</title>
        <authorList>
            <person name="Mikhailov K.V."/>
            <person name="Slusarev G.S."/>
            <person name="Nikitin M.A."/>
            <person name="Logacheva M.D."/>
            <person name="Penin A."/>
            <person name="Aleoshin V."/>
            <person name="Panchin Y.V."/>
        </authorList>
    </citation>
    <scope>NUCLEOTIDE SEQUENCE [LARGE SCALE GENOMIC DNA]</scope>
    <source>
        <strain evidence="1">Intl2013</strain>
        <tissue evidence="1">Whole animal</tissue>
    </source>
</reference>
<dbReference type="Proteomes" id="UP000078046">
    <property type="component" value="Unassembled WGS sequence"/>
</dbReference>
<evidence type="ECO:0000313" key="2">
    <source>
        <dbReference type="Proteomes" id="UP000078046"/>
    </source>
</evidence>